<comment type="caution">
    <text evidence="2">The sequence shown here is derived from an EMBL/GenBank/DDBJ whole genome shotgun (WGS) entry which is preliminary data.</text>
</comment>
<evidence type="ECO:0000256" key="1">
    <source>
        <dbReference type="SAM" id="MobiDB-lite"/>
    </source>
</evidence>
<name>A0ABU0ZAL6_9ACTN</name>
<accession>A0ABU0ZAL6</accession>
<gene>
    <name evidence="2" type="ORF">RB614_03045</name>
</gene>
<keyword evidence="3" id="KW-1185">Reference proteome</keyword>
<reference evidence="2 3" key="1">
    <citation type="submission" date="2023-08" db="EMBL/GenBank/DDBJ databases">
        <title>Phytohabitans sansha sp. nov., isolated from marine sediment.</title>
        <authorList>
            <person name="Zhao Y."/>
            <person name="Yi K."/>
        </authorList>
    </citation>
    <scope>NUCLEOTIDE SEQUENCE [LARGE SCALE GENOMIC DNA]</scope>
    <source>
        <strain evidence="2 3">ZYX-F-186</strain>
    </source>
</reference>
<sequence length="116" mass="12176">MLAEACVASAGLVRGVVQFDVRVVAVQVDPVAERVEEAGEDLRVDVRGVAVEALARLAGHPHQQRHGHPNRGDDPLRAAKAGAQDQFSPYRLAGVVIVGMSGESVTQCGQGQLSGR</sequence>
<organism evidence="2 3">
    <name type="scientific">Phytohabitans maris</name>
    <dbReference type="NCBI Taxonomy" id="3071409"/>
    <lineage>
        <taxon>Bacteria</taxon>
        <taxon>Bacillati</taxon>
        <taxon>Actinomycetota</taxon>
        <taxon>Actinomycetes</taxon>
        <taxon>Micromonosporales</taxon>
        <taxon>Micromonosporaceae</taxon>
    </lineage>
</organism>
<dbReference type="EMBL" id="JAVHUY010000002">
    <property type="protein sequence ID" value="MDQ7903489.1"/>
    <property type="molecule type" value="Genomic_DNA"/>
</dbReference>
<dbReference type="RefSeq" id="WP_308710757.1">
    <property type="nucleotide sequence ID" value="NZ_JAVHUY010000002.1"/>
</dbReference>
<evidence type="ECO:0000313" key="2">
    <source>
        <dbReference type="EMBL" id="MDQ7903489.1"/>
    </source>
</evidence>
<proteinExistence type="predicted"/>
<dbReference type="Proteomes" id="UP001230908">
    <property type="component" value="Unassembled WGS sequence"/>
</dbReference>
<evidence type="ECO:0000313" key="3">
    <source>
        <dbReference type="Proteomes" id="UP001230908"/>
    </source>
</evidence>
<feature type="region of interest" description="Disordered" evidence="1">
    <location>
        <begin position="58"/>
        <end position="80"/>
    </location>
</feature>
<protein>
    <submittedName>
        <fullName evidence="2">Uncharacterized protein</fullName>
    </submittedName>
</protein>